<dbReference type="InterPro" id="IPR025110">
    <property type="entry name" value="AMP-bd_C"/>
</dbReference>
<reference evidence="3 4" key="1">
    <citation type="submission" date="2018-07" db="EMBL/GenBank/DDBJ databases">
        <title>Genomic Encyclopedia of Type Strains, Phase IV (KMG-IV): sequencing the most valuable type-strain genomes for metagenomic binning, comparative biology and taxonomic classification.</title>
        <authorList>
            <person name="Goeker M."/>
        </authorList>
    </citation>
    <scope>NUCLEOTIDE SEQUENCE [LARGE SCALE GENOMIC DNA]</scope>
    <source>
        <strain evidence="3 4">DSM 21352</strain>
    </source>
</reference>
<dbReference type="OrthoDB" id="9766486at2"/>
<comment type="caution">
    <text evidence="3">The sequence shown here is derived from an EMBL/GenBank/DDBJ whole genome shotgun (WGS) entry which is preliminary data.</text>
</comment>
<dbReference type="InterPro" id="IPR020845">
    <property type="entry name" value="AMP-binding_CS"/>
</dbReference>
<dbReference type="SUPFAM" id="SSF56801">
    <property type="entry name" value="Acetyl-CoA synthetase-like"/>
    <property type="match status" value="1"/>
</dbReference>
<evidence type="ECO:0000313" key="4">
    <source>
        <dbReference type="Proteomes" id="UP000255265"/>
    </source>
</evidence>
<protein>
    <submittedName>
        <fullName evidence="3">Fatty-acyl-CoA synthase</fullName>
    </submittedName>
</protein>
<dbReference type="PANTHER" id="PTHR24096:SF323">
    <property type="entry name" value="BLR3536 PROTEIN"/>
    <property type="match status" value="1"/>
</dbReference>
<dbReference type="PANTHER" id="PTHR24096">
    <property type="entry name" value="LONG-CHAIN-FATTY-ACID--COA LIGASE"/>
    <property type="match status" value="1"/>
</dbReference>
<keyword evidence="4" id="KW-1185">Reference proteome</keyword>
<dbReference type="EMBL" id="QQAV01000016">
    <property type="protein sequence ID" value="RDI17772.1"/>
    <property type="molecule type" value="Genomic_DNA"/>
</dbReference>
<dbReference type="Pfam" id="PF00501">
    <property type="entry name" value="AMP-binding"/>
    <property type="match status" value="1"/>
</dbReference>
<dbReference type="Gene3D" id="3.30.300.30">
    <property type="match status" value="1"/>
</dbReference>
<dbReference type="AlphaFoldDB" id="A0A370F465"/>
<dbReference type="RefSeq" id="WP_114804857.1">
    <property type="nucleotide sequence ID" value="NZ_QQAV01000016.1"/>
</dbReference>
<accession>A0A370F465</accession>
<sequence length="514" mass="55739">MTHPRLAASRLPDKAAVIMAGTGAVLSYCALVARANRGAHLLRALGLRPGDHIAVLMENNIRFFEVYWAAMSAGLYFTPISTHLNAAEAAYIVNDCGATVLVSSAAARQVAQQLPPLCPAVAHWLAVDAPFGAFALWEEAAGIHPDTPIADEVGGHNMLYSSGTTGQPKGIKVPFANNPIEAMVPIMASFARTMGYGEDTIYLSPAPLYHAAPLGFSTTVQRLGGTVVVMEKFDAEGFLAAVQRFGVTHTQVVPTMFVRMLKLPAEVRASYDVSSLRCALHAAAPCPVDVKQQMIDWWGPCIIEQYSGSEGSGCTLITSEEWLSHRGSVGKSLLGTIRIVDDEGRVLPPGEPGTIYFEGSRRFAYHNDPDKTAGVFNAQGWSTLGDVGYLDEEGYLYLTDRKAYMIISGGVNIYPQEAEGVLTMHPKVMDVAVFGVPNAEFGEEVKAVVQPVDMNQAGPELEAELLAFCRSRLAALKCPRSIDFEAQMPRQDNGKLYKRLLRDRYWAGRSSRIV</sequence>
<dbReference type="InterPro" id="IPR045851">
    <property type="entry name" value="AMP-bd_C_sf"/>
</dbReference>
<dbReference type="Pfam" id="PF13193">
    <property type="entry name" value="AMP-binding_C"/>
    <property type="match status" value="1"/>
</dbReference>
<name>A0A370F465_9BURK</name>
<evidence type="ECO:0000259" key="2">
    <source>
        <dbReference type="Pfam" id="PF13193"/>
    </source>
</evidence>
<evidence type="ECO:0000259" key="1">
    <source>
        <dbReference type="Pfam" id="PF00501"/>
    </source>
</evidence>
<proteinExistence type="predicted"/>
<gene>
    <name evidence="3" type="ORF">DFR41_11699</name>
</gene>
<organism evidence="3 4">
    <name type="scientific">Pseudacidovorax intermedius</name>
    <dbReference type="NCBI Taxonomy" id="433924"/>
    <lineage>
        <taxon>Bacteria</taxon>
        <taxon>Pseudomonadati</taxon>
        <taxon>Pseudomonadota</taxon>
        <taxon>Betaproteobacteria</taxon>
        <taxon>Burkholderiales</taxon>
        <taxon>Comamonadaceae</taxon>
        <taxon>Pseudacidovorax</taxon>
    </lineage>
</organism>
<feature type="domain" description="AMP-binding enzyme C-terminal" evidence="2">
    <location>
        <begin position="417"/>
        <end position="495"/>
    </location>
</feature>
<dbReference type="InterPro" id="IPR000873">
    <property type="entry name" value="AMP-dep_synth/lig_dom"/>
</dbReference>
<dbReference type="Gene3D" id="3.40.50.12780">
    <property type="entry name" value="N-terminal domain of ligase-like"/>
    <property type="match status" value="1"/>
</dbReference>
<dbReference type="GO" id="GO:0016405">
    <property type="term" value="F:CoA-ligase activity"/>
    <property type="evidence" value="ECO:0007669"/>
    <property type="project" value="TreeGrafter"/>
</dbReference>
<dbReference type="PROSITE" id="PS00455">
    <property type="entry name" value="AMP_BINDING"/>
    <property type="match status" value="1"/>
</dbReference>
<feature type="domain" description="AMP-dependent synthetase/ligase" evidence="1">
    <location>
        <begin position="7"/>
        <end position="360"/>
    </location>
</feature>
<dbReference type="Proteomes" id="UP000255265">
    <property type="component" value="Unassembled WGS sequence"/>
</dbReference>
<evidence type="ECO:0000313" key="3">
    <source>
        <dbReference type="EMBL" id="RDI17772.1"/>
    </source>
</evidence>
<dbReference type="InterPro" id="IPR042099">
    <property type="entry name" value="ANL_N_sf"/>
</dbReference>